<dbReference type="EMBL" id="JAKRCV010000009">
    <property type="protein sequence ID" value="MCG7321184.1"/>
    <property type="molecule type" value="Genomic_DNA"/>
</dbReference>
<dbReference type="PANTHER" id="PTHR21666">
    <property type="entry name" value="PEPTIDASE-RELATED"/>
    <property type="match status" value="1"/>
</dbReference>
<dbReference type="SUPFAM" id="SSF51261">
    <property type="entry name" value="Duplicated hybrid motif"/>
    <property type="match status" value="1"/>
</dbReference>
<dbReference type="PANTHER" id="PTHR21666:SF289">
    <property type="entry name" value="L-ALA--D-GLU ENDOPEPTIDASE"/>
    <property type="match status" value="1"/>
</dbReference>
<dbReference type="RefSeq" id="WP_239262660.1">
    <property type="nucleotide sequence ID" value="NZ_DAMCTM010000004.1"/>
</dbReference>
<evidence type="ECO:0000256" key="1">
    <source>
        <dbReference type="ARBA" id="ARBA00022729"/>
    </source>
</evidence>
<reference evidence="5 6" key="1">
    <citation type="submission" date="2022-02" db="EMBL/GenBank/DDBJ databases">
        <title>Uncovering new skin microbiome diversity through culturing and metagenomics.</title>
        <authorList>
            <person name="Conlan S."/>
            <person name="Deming C."/>
            <person name="Nisc Comparative Sequencing Program N."/>
            <person name="Segre J.A."/>
        </authorList>
    </citation>
    <scope>NUCLEOTIDE SEQUENCE [LARGE SCALE GENOMIC DNA]</scope>
    <source>
        <strain evidence="5 6">ACRQZ</strain>
    </source>
</reference>
<name>A0ABS9PZX4_9MICO</name>
<proteinExistence type="predicted"/>
<dbReference type="Gene3D" id="2.70.70.10">
    <property type="entry name" value="Glucose Permease (Domain IIA)"/>
    <property type="match status" value="1"/>
</dbReference>
<feature type="region of interest" description="Disordered" evidence="2">
    <location>
        <begin position="49"/>
        <end position="92"/>
    </location>
</feature>
<dbReference type="Proteomes" id="UP001521931">
    <property type="component" value="Unassembled WGS sequence"/>
</dbReference>
<dbReference type="InterPro" id="IPR011055">
    <property type="entry name" value="Dup_hybrid_motif"/>
</dbReference>
<protein>
    <submittedName>
        <fullName evidence="5">M23 family metallopeptidase</fullName>
    </submittedName>
</protein>
<gene>
    <name evidence="5" type="ORF">MHL29_04640</name>
</gene>
<evidence type="ECO:0000313" key="6">
    <source>
        <dbReference type="Proteomes" id="UP001521931"/>
    </source>
</evidence>
<keyword evidence="6" id="KW-1185">Reference proteome</keyword>
<comment type="caution">
    <text evidence="5">The sequence shown here is derived from an EMBL/GenBank/DDBJ whole genome shotgun (WGS) entry which is preliminary data.</text>
</comment>
<evidence type="ECO:0000313" key="5">
    <source>
        <dbReference type="EMBL" id="MCG7321184.1"/>
    </source>
</evidence>
<evidence type="ECO:0000256" key="3">
    <source>
        <dbReference type="SAM" id="SignalP"/>
    </source>
</evidence>
<dbReference type="InterPro" id="IPR016047">
    <property type="entry name" value="M23ase_b-sheet_dom"/>
</dbReference>
<keyword evidence="1 3" id="KW-0732">Signal</keyword>
<evidence type="ECO:0000256" key="2">
    <source>
        <dbReference type="SAM" id="MobiDB-lite"/>
    </source>
</evidence>
<evidence type="ECO:0000259" key="4">
    <source>
        <dbReference type="Pfam" id="PF01551"/>
    </source>
</evidence>
<feature type="chain" id="PRO_5046427390" evidence="3">
    <location>
        <begin position="22"/>
        <end position="223"/>
    </location>
</feature>
<feature type="domain" description="M23ase beta-sheet core" evidence="4">
    <location>
        <begin position="115"/>
        <end position="208"/>
    </location>
</feature>
<dbReference type="InterPro" id="IPR050570">
    <property type="entry name" value="Cell_wall_metabolism_enzyme"/>
</dbReference>
<feature type="compositionally biased region" description="Low complexity" evidence="2">
    <location>
        <begin position="50"/>
        <end position="67"/>
    </location>
</feature>
<accession>A0ABS9PZX4</accession>
<feature type="signal peptide" evidence="3">
    <location>
        <begin position="1"/>
        <end position="21"/>
    </location>
</feature>
<sequence>MPIARPLPTALVALSAASVAAAILVAAPAPEVPATGRAQVSAAARTHTRAAPVASAAHLSARTSTPSAAPPPAPSRGQALPRSAAPRAPGRWTAPVRPLRVVARFTAPPQPWARGHRGVDLAAGPGAVIVAPADGVVAFAGMVAGRPVLSVDHAGGLRSTYEPVVTRVAVGDRVTQGQMIGVLADGPGHCSSSCLHWGARRGDVYVDPLSLIDRPPLVLLPLR</sequence>
<dbReference type="CDD" id="cd12797">
    <property type="entry name" value="M23_peptidase"/>
    <property type="match status" value="1"/>
</dbReference>
<organism evidence="5 6">
    <name type="scientific">Arsenicicoccus bolidensis</name>
    <dbReference type="NCBI Taxonomy" id="229480"/>
    <lineage>
        <taxon>Bacteria</taxon>
        <taxon>Bacillati</taxon>
        <taxon>Actinomycetota</taxon>
        <taxon>Actinomycetes</taxon>
        <taxon>Micrococcales</taxon>
        <taxon>Intrasporangiaceae</taxon>
        <taxon>Arsenicicoccus</taxon>
    </lineage>
</organism>
<dbReference type="Pfam" id="PF01551">
    <property type="entry name" value="Peptidase_M23"/>
    <property type="match status" value="1"/>
</dbReference>